<comment type="caution">
    <text evidence="2">The sequence shown here is derived from an EMBL/GenBank/DDBJ whole genome shotgun (WGS) entry which is preliminary data.</text>
</comment>
<feature type="region of interest" description="Disordered" evidence="1">
    <location>
        <begin position="13"/>
        <end position="51"/>
    </location>
</feature>
<dbReference type="Proteomes" id="UP000823775">
    <property type="component" value="Unassembled WGS sequence"/>
</dbReference>
<feature type="non-terminal residue" evidence="2">
    <location>
        <position position="1"/>
    </location>
</feature>
<organism evidence="2 3">
    <name type="scientific">Datura stramonium</name>
    <name type="common">Jimsonweed</name>
    <name type="synonym">Common thornapple</name>
    <dbReference type="NCBI Taxonomy" id="4076"/>
    <lineage>
        <taxon>Eukaryota</taxon>
        <taxon>Viridiplantae</taxon>
        <taxon>Streptophyta</taxon>
        <taxon>Embryophyta</taxon>
        <taxon>Tracheophyta</taxon>
        <taxon>Spermatophyta</taxon>
        <taxon>Magnoliopsida</taxon>
        <taxon>eudicotyledons</taxon>
        <taxon>Gunneridae</taxon>
        <taxon>Pentapetalae</taxon>
        <taxon>asterids</taxon>
        <taxon>lamiids</taxon>
        <taxon>Solanales</taxon>
        <taxon>Solanaceae</taxon>
        <taxon>Solanoideae</taxon>
        <taxon>Datureae</taxon>
        <taxon>Datura</taxon>
    </lineage>
</organism>
<evidence type="ECO:0008006" key="4">
    <source>
        <dbReference type="Google" id="ProtNLM"/>
    </source>
</evidence>
<sequence>IETDKLILRRHCTNNFMTPRRTSHPRTRKQSDPTDKGKGKEKRPIEEEAKPGYDLELEEALCKAKEDEERRAELRRKRGEYAFRFNTIPGIKERFF</sequence>
<protein>
    <recommendedName>
        <fullName evidence="4">Complexin</fullName>
    </recommendedName>
</protein>
<evidence type="ECO:0000313" key="2">
    <source>
        <dbReference type="EMBL" id="MCD7472034.1"/>
    </source>
</evidence>
<evidence type="ECO:0000256" key="1">
    <source>
        <dbReference type="SAM" id="MobiDB-lite"/>
    </source>
</evidence>
<accession>A0ABS8TKH0</accession>
<gene>
    <name evidence="2" type="ORF">HAX54_012860</name>
</gene>
<feature type="compositionally biased region" description="Basic and acidic residues" evidence="1">
    <location>
        <begin position="29"/>
        <end position="51"/>
    </location>
</feature>
<name>A0ABS8TKH0_DATST</name>
<reference evidence="2 3" key="1">
    <citation type="journal article" date="2021" name="BMC Genomics">
        <title>Datura genome reveals duplications of psychoactive alkaloid biosynthetic genes and high mutation rate following tissue culture.</title>
        <authorList>
            <person name="Rajewski A."/>
            <person name="Carter-House D."/>
            <person name="Stajich J."/>
            <person name="Litt A."/>
        </authorList>
    </citation>
    <scope>NUCLEOTIDE SEQUENCE [LARGE SCALE GENOMIC DNA]</scope>
    <source>
        <strain evidence="2">AR-01</strain>
    </source>
</reference>
<keyword evidence="3" id="KW-1185">Reference proteome</keyword>
<evidence type="ECO:0000313" key="3">
    <source>
        <dbReference type="Proteomes" id="UP000823775"/>
    </source>
</evidence>
<proteinExistence type="predicted"/>
<dbReference type="EMBL" id="JACEIK010001759">
    <property type="protein sequence ID" value="MCD7472034.1"/>
    <property type="molecule type" value="Genomic_DNA"/>
</dbReference>